<comment type="similarity">
    <text evidence="5">Belongs to the bacterial solute-binding protein 9 family.</text>
</comment>
<evidence type="ECO:0000256" key="1">
    <source>
        <dbReference type="ARBA" id="ARBA00004196"/>
    </source>
</evidence>
<evidence type="ECO:0000256" key="5">
    <source>
        <dbReference type="RuleBase" id="RU003512"/>
    </source>
</evidence>
<evidence type="ECO:0000256" key="4">
    <source>
        <dbReference type="ARBA" id="ARBA00022729"/>
    </source>
</evidence>
<reference evidence="8" key="1">
    <citation type="submission" date="2016-10" db="EMBL/GenBank/DDBJ databases">
        <authorList>
            <person name="Varghese N."/>
            <person name="Submissions S."/>
        </authorList>
    </citation>
    <scope>NUCLEOTIDE SEQUENCE [LARGE SCALE GENOMIC DNA]</scope>
    <source>
        <strain evidence="8">DSM 16108</strain>
    </source>
</reference>
<dbReference type="InterPro" id="IPR006129">
    <property type="entry name" value="AdhesinB"/>
</dbReference>
<dbReference type="RefSeq" id="WP_072693334.1">
    <property type="nucleotide sequence ID" value="NZ_FOSJ01000025.1"/>
</dbReference>
<dbReference type="GO" id="GO:0030313">
    <property type="term" value="C:cell envelope"/>
    <property type="evidence" value="ECO:0007669"/>
    <property type="project" value="UniProtKB-SubCell"/>
</dbReference>
<dbReference type="Pfam" id="PF01297">
    <property type="entry name" value="ZnuA"/>
    <property type="match status" value="1"/>
</dbReference>
<evidence type="ECO:0000313" key="7">
    <source>
        <dbReference type="EMBL" id="SFK35606.1"/>
    </source>
</evidence>
<keyword evidence="3" id="KW-0479">Metal-binding</keyword>
<dbReference type="PRINTS" id="PR00691">
    <property type="entry name" value="ADHESINB"/>
</dbReference>
<dbReference type="GO" id="GO:0046872">
    <property type="term" value="F:metal ion binding"/>
    <property type="evidence" value="ECO:0007669"/>
    <property type="project" value="UniProtKB-KW"/>
</dbReference>
<dbReference type="InterPro" id="IPR006127">
    <property type="entry name" value="ZnuA-like"/>
</dbReference>
<sequence>MKKILGLIIFCGVLILPACSNINRTDSGVFDTSDKEEPINIVATTTMITDLVNNIGGDHVQVTGLMGPGVDPHTYKPSASDVYTLDEADMIVYNGLHLEAQFIEMFEQFSKRGVPSTVIAEGIPENQYLKVGGEDSSEFDPHIWFSVNNWIDASRYVANQLKLHDPKHAADYEENVQTYIAQLASLSEYIKDRIEEVPEESRYLVTAHDAFQYFGREFNFEVVGLQGVNTQTEAGTGDISGLAEFIAEQKIGAVFVESSVSSRNIEALIEAVNSRGQKLENAGELYSDALGDREQDADTYIKMYKANIDTIVNALK</sequence>
<dbReference type="EMBL" id="FOSJ01000025">
    <property type="protein sequence ID" value="SFK35606.1"/>
    <property type="molecule type" value="Genomic_DNA"/>
</dbReference>
<dbReference type="PANTHER" id="PTHR42953">
    <property type="entry name" value="HIGH-AFFINITY ZINC UPTAKE SYSTEM PROTEIN ZNUA-RELATED"/>
    <property type="match status" value="1"/>
</dbReference>
<proteinExistence type="inferred from homology"/>
<dbReference type="GO" id="GO:0007155">
    <property type="term" value="P:cell adhesion"/>
    <property type="evidence" value="ECO:0007669"/>
    <property type="project" value="InterPro"/>
</dbReference>
<dbReference type="PRINTS" id="PR00690">
    <property type="entry name" value="ADHESNFAMILY"/>
</dbReference>
<feature type="chain" id="PRO_5038923167" evidence="6">
    <location>
        <begin position="21"/>
        <end position="316"/>
    </location>
</feature>
<evidence type="ECO:0000256" key="2">
    <source>
        <dbReference type="ARBA" id="ARBA00022448"/>
    </source>
</evidence>
<name>A0A1I3YWM4_9LACT</name>
<evidence type="ECO:0000256" key="3">
    <source>
        <dbReference type="ARBA" id="ARBA00022723"/>
    </source>
</evidence>
<dbReference type="PANTHER" id="PTHR42953:SF1">
    <property type="entry name" value="METAL-BINDING PROTEIN HI_0362-RELATED"/>
    <property type="match status" value="1"/>
</dbReference>
<dbReference type="AlphaFoldDB" id="A0A1I3YWM4"/>
<protein>
    <submittedName>
        <fullName evidence="7">Manganese/zinc/iron transport system substrate-binding protein</fullName>
    </submittedName>
</protein>
<keyword evidence="2 5" id="KW-0813">Transport</keyword>
<evidence type="ECO:0000256" key="6">
    <source>
        <dbReference type="SAM" id="SignalP"/>
    </source>
</evidence>
<dbReference type="Proteomes" id="UP000199589">
    <property type="component" value="Unassembled WGS sequence"/>
</dbReference>
<gene>
    <name evidence="7" type="ORF">SAMN04488569_102532</name>
</gene>
<dbReference type="InterPro" id="IPR050492">
    <property type="entry name" value="Bact_metal-bind_prot9"/>
</dbReference>
<dbReference type="OrthoDB" id="9793396at2"/>
<accession>A0A1I3YWM4</accession>
<dbReference type="SUPFAM" id="SSF53807">
    <property type="entry name" value="Helical backbone' metal receptor"/>
    <property type="match status" value="1"/>
</dbReference>
<evidence type="ECO:0000313" key="8">
    <source>
        <dbReference type="Proteomes" id="UP000199589"/>
    </source>
</evidence>
<dbReference type="GO" id="GO:0030001">
    <property type="term" value="P:metal ion transport"/>
    <property type="evidence" value="ECO:0007669"/>
    <property type="project" value="InterPro"/>
</dbReference>
<comment type="subcellular location">
    <subcellularLocation>
        <location evidence="1">Cell envelope</location>
    </subcellularLocation>
</comment>
<dbReference type="Gene3D" id="3.40.50.1980">
    <property type="entry name" value="Nitrogenase molybdenum iron protein domain"/>
    <property type="match status" value="2"/>
</dbReference>
<organism evidence="7 8">
    <name type="scientific">Marinilactibacillus piezotolerans</name>
    <dbReference type="NCBI Taxonomy" id="258723"/>
    <lineage>
        <taxon>Bacteria</taxon>
        <taxon>Bacillati</taxon>
        <taxon>Bacillota</taxon>
        <taxon>Bacilli</taxon>
        <taxon>Lactobacillales</taxon>
        <taxon>Carnobacteriaceae</taxon>
        <taxon>Marinilactibacillus</taxon>
    </lineage>
</organism>
<feature type="signal peptide" evidence="6">
    <location>
        <begin position="1"/>
        <end position="20"/>
    </location>
</feature>
<keyword evidence="4 6" id="KW-0732">Signal</keyword>
<dbReference type="InterPro" id="IPR006128">
    <property type="entry name" value="Lipoprotein_PsaA-like"/>
</dbReference>
<keyword evidence="8" id="KW-1185">Reference proteome</keyword>